<dbReference type="EMBL" id="CAJNOQ010002249">
    <property type="protein sequence ID" value="CAF0947343.1"/>
    <property type="molecule type" value="Genomic_DNA"/>
</dbReference>
<dbReference type="AlphaFoldDB" id="A0A814CZZ2"/>
<dbReference type="GO" id="GO:0005085">
    <property type="term" value="F:guanyl-nucleotide exchange factor activity"/>
    <property type="evidence" value="ECO:0007669"/>
    <property type="project" value="InterPro"/>
</dbReference>
<proteinExistence type="predicted"/>
<protein>
    <submittedName>
        <fullName evidence="1">Uncharacterized protein</fullName>
    </submittedName>
</protein>
<dbReference type="Proteomes" id="UP000681722">
    <property type="component" value="Unassembled WGS sequence"/>
</dbReference>
<name>A0A814CZZ2_9BILA</name>
<dbReference type="Gene3D" id="1.25.10.10">
    <property type="entry name" value="Leucine-rich Repeat Variant"/>
    <property type="match status" value="2"/>
</dbReference>
<dbReference type="OrthoDB" id="26149at2759"/>
<dbReference type="EMBL" id="CAJOBC010002248">
    <property type="protein sequence ID" value="CAF3723377.1"/>
    <property type="molecule type" value="Genomic_DNA"/>
</dbReference>
<gene>
    <name evidence="1" type="ORF">GPM918_LOCUS11047</name>
    <name evidence="2" type="ORF">SRO942_LOCUS11044</name>
</gene>
<accession>A0A814CZZ2</accession>
<dbReference type="InterPro" id="IPR016024">
    <property type="entry name" value="ARM-type_fold"/>
</dbReference>
<evidence type="ECO:0000313" key="1">
    <source>
        <dbReference type="EMBL" id="CAF0947343.1"/>
    </source>
</evidence>
<dbReference type="InterPro" id="IPR040144">
    <property type="entry name" value="RAP1GDS1"/>
</dbReference>
<dbReference type="Proteomes" id="UP000663829">
    <property type="component" value="Unassembled WGS sequence"/>
</dbReference>
<dbReference type="SUPFAM" id="SSF48371">
    <property type="entry name" value="ARM repeat"/>
    <property type="match status" value="1"/>
</dbReference>
<evidence type="ECO:0000313" key="3">
    <source>
        <dbReference type="Proteomes" id="UP000663829"/>
    </source>
</evidence>
<comment type="caution">
    <text evidence="1">The sequence shown here is derived from an EMBL/GenBank/DDBJ whole genome shotgun (WGS) entry which is preliminary data.</text>
</comment>
<reference evidence="1" key="1">
    <citation type="submission" date="2021-02" db="EMBL/GenBank/DDBJ databases">
        <authorList>
            <person name="Nowell W R."/>
        </authorList>
    </citation>
    <scope>NUCLEOTIDE SEQUENCE</scope>
</reference>
<dbReference type="PANTHER" id="PTHR10957">
    <property type="entry name" value="RAP1 GTPASE-GDP DISSOCIATION STIMULATOR 1"/>
    <property type="match status" value="1"/>
</dbReference>
<sequence length="533" mass="60637">MIHNHRMLVSASTNPNVNTIDKNVLKQLLNKEIVYRHKAIRIIAEICKEETQRKECISYDFFTPLIDIFETGTLQEQIESCRAVGNMCYENSDGCELMDKSIGLQRLLDLCRISCKTNDKEGAQLRMMTLGALHNIVNSNEYENLLSSRFLFSIGDTLSESVIYENRAILLPYFLEAAEEDSMKAELCSSSLYFKLITLCEQYAGKDEEFLRETCYILILLITTDKAIDHLLSRPERDLLECGIKWLETDNLQLNMTGALIITNLTRNDQAATGILLDARQPHLKLVQRLQLFSSQLQNQLASMSDEQAKVAHGVLGALRNLAVPKSNHVLLINNDVADVVIPYMFSRHFDGEIAYKATGVLRFLLREAKETTKLSLFDDKILTQIVENGNAHHLGLQFEARRVLFLMPIALRTTDAIKAMARTNSFPLILSTIASCEVQNRSLVQNEALVALNIILIMSDENVRQKLIEANFHESVKQFLNQDIQHDEVINNILQMIHLVQKYDQFLTSEQILEYGPLLQKLRASQNSSKDI</sequence>
<evidence type="ECO:0000313" key="2">
    <source>
        <dbReference type="EMBL" id="CAF3723377.1"/>
    </source>
</evidence>
<organism evidence="1 3">
    <name type="scientific">Didymodactylos carnosus</name>
    <dbReference type="NCBI Taxonomy" id="1234261"/>
    <lineage>
        <taxon>Eukaryota</taxon>
        <taxon>Metazoa</taxon>
        <taxon>Spiralia</taxon>
        <taxon>Gnathifera</taxon>
        <taxon>Rotifera</taxon>
        <taxon>Eurotatoria</taxon>
        <taxon>Bdelloidea</taxon>
        <taxon>Philodinida</taxon>
        <taxon>Philodinidae</taxon>
        <taxon>Didymodactylos</taxon>
    </lineage>
</organism>
<keyword evidence="3" id="KW-1185">Reference proteome</keyword>
<dbReference type="InterPro" id="IPR011989">
    <property type="entry name" value="ARM-like"/>
</dbReference>